<keyword evidence="7" id="KW-1185">Reference proteome</keyword>
<dbReference type="PROSITE" id="PS51387">
    <property type="entry name" value="FAD_PCMH"/>
    <property type="match status" value="1"/>
</dbReference>
<keyword evidence="3" id="KW-0274">FAD</keyword>
<dbReference type="InterPro" id="IPR016169">
    <property type="entry name" value="FAD-bd_PCMH_sub2"/>
</dbReference>
<evidence type="ECO:0000256" key="2">
    <source>
        <dbReference type="ARBA" id="ARBA00022630"/>
    </source>
</evidence>
<protein>
    <submittedName>
        <fullName evidence="6">D-lactate dehydrogenase</fullName>
    </submittedName>
</protein>
<comment type="similarity">
    <text evidence="1">Belongs to the oxygen-dependent FAD-linked oxidoreductase family.</text>
</comment>
<dbReference type="SUPFAM" id="SSF56176">
    <property type="entry name" value="FAD-binding/transporter-associated domain-like"/>
    <property type="match status" value="1"/>
</dbReference>
<comment type="caution">
    <text evidence="6">The sequence shown here is derived from an EMBL/GenBank/DDBJ whole genome shotgun (WGS) entry which is preliminary data.</text>
</comment>
<evidence type="ECO:0000313" key="7">
    <source>
        <dbReference type="Proteomes" id="UP001610563"/>
    </source>
</evidence>
<keyword evidence="4" id="KW-0560">Oxidoreductase</keyword>
<dbReference type="PANTHER" id="PTHR42973:SF7">
    <property type="entry name" value="FAD-BINDING PCMH-TYPE DOMAIN-CONTAINING PROTEIN"/>
    <property type="match status" value="1"/>
</dbReference>
<dbReference type="Gene3D" id="3.30.43.10">
    <property type="entry name" value="Uridine Diphospho-n-acetylenolpyruvylglucosamine Reductase, domain 2"/>
    <property type="match status" value="1"/>
</dbReference>
<dbReference type="InterPro" id="IPR006094">
    <property type="entry name" value="Oxid_FAD_bind_N"/>
</dbReference>
<evidence type="ECO:0000256" key="4">
    <source>
        <dbReference type="ARBA" id="ARBA00023002"/>
    </source>
</evidence>
<organism evidence="6 7">
    <name type="scientific">Aspergillus keveii</name>
    <dbReference type="NCBI Taxonomy" id="714993"/>
    <lineage>
        <taxon>Eukaryota</taxon>
        <taxon>Fungi</taxon>
        <taxon>Dikarya</taxon>
        <taxon>Ascomycota</taxon>
        <taxon>Pezizomycotina</taxon>
        <taxon>Eurotiomycetes</taxon>
        <taxon>Eurotiomycetidae</taxon>
        <taxon>Eurotiales</taxon>
        <taxon>Aspergillaceae</taxon>
        <taxon>Aspergillus</taxon>
        <taxon>Aspergillus subgen. Nidulantes</taxon>
    </lineage>
</organism>
<dbReference type="Proteomes" id="UP001610563">
    <property type="component" value="Unassembled WGS sequence"/>
</dbReference>
<keyword evidence="2" id="KW-0285">Flavoprotein</keyword>
<sequence length="466" mass="49611">MADNTHLLALEAFLAQQPSIKYVPPSSPDFDSMGQVWNASGAGTSLAVVQPQSALDVASLIKFLKSSLIPFTLRSGGHNLEGRAAVDNALQIDLRALNTVAVAPDRKSATVGGGILQGDLGKKLWEEGLATPTGSVPSVGYTGWATYGGYGPFSSHWGLGVDQIIGATIVNADGEIQAVDQELLKGIRGAGGLYGVIVDLTIKVYPLTGFLAGPIIFDSTDIAKTFIEFNTAYTNLLDTEGLPPQLTVQPIVFNSPNGRVLAALFVWSGSEPEISAGKRWAEKILSLAPCTMNLVAPTTSPEWLAGNAHFPMSAYGSSWTHNLARIPQNVAEVIGRNIARLPSDPATMFSVHQLRGPSVEGLGAGEDSVFATREPHYMLEILGYATVASAQEEAERWAAQMAAEIEEIDPRNVLPTAYISLYNASRGGLPDKVLDKVYGPKAEVVKALKTKFDPEDLFRLAVPAID</sequence>
<dbReference type="Gene3D" id="3.30.465.10">
    <property type="match status" value="1"/>
</dbReference>
<feature type="domain" description="FAD-binding PCMH-type" evidence="5">
    <location>
        <begin position="41"/>
        <end position="207"/>
    </location>
</feature>
<dbReference type="InterPro" id="IPR016166">
    <property type="entry name" value="FAD-bd_PCMH"/>
</dbReference>
<dbReference type="EMBL" id="JBFTWV010000094">
    <property type="protein sequence ID" value="KAL2787567.1"/>
    <property type="molecule type" value="Genomic_DNA"/>
</dbReference>
<accession>A0ABR4FWB0</accession>
<evidence type="ECO:0000256" key="3">
    <source>
        <dbReference type="ARBA" id="ARBA00022827"/>
    </source>
</evidence>
<dbReference type="InterPro" id="IPR050416">
    <property type="entry name" value="FAD-linked_Oxidoreductase"/>
</dbReference>
<dbReference type="InterPro" id="IPR036318">
    <property type="entry name" value="FAD-bd_PCMH-like_sf"/>
</dbReference>
<reference evidence="6 7" key="1">
    <citation type="submission" date="2024-07" db="EMBL/GenBank/DDBJ databases">
        <title>Section-level genome sequencing and comparative genomics of Aspergillus sections Usti and Cavernicolus.</title>
        <authorList>
            <consortium name="Lawrence Berkeley National Laboratory"/>
            <person name="Nybo J.L."/>
            <person name="Vesth T.C."/>
            <person name="Theobald S."/>
            <person name="Frisvad J.C."/>
            <person name="Larsen T.O."/>
            <person name="Kjaerboelling I."/>
            <person name="Rothschild-Mancinelli K."/>
            <person name="Lyhne E.K."/>
            <person name="Kogle M.E."/>
            <person name="Barry K."/>
            <person name="Clum A."/>
            <person name="Na H."/>
            <person name="Ledsgaard L."/>
            <person name="Lin J."/>
            <person name="Lipzen A."/>
            <person name="Kuo A."/>
            <person name="Riley R."/>
            <person name="Mondo S."/>
            <person name="Labutti K."/>
            <person name="Haridas S."/>
            <person name="Pangalinan J."/>
            <person name="Salamov A.A."/>
            <person name="Simmons B.A."/>
            <person name="Magnuson J.K."/>
            <person name="Chen J."/>
            <person name="Drula E."/>
            <person name="Henrissat B."/>
            <person name="Wiebenga A."/>
            <person name="Lubbers R.J."/>
            <person name="Gomes A.C."/>
            <person name="Makela M.R."/>
            <person name="Stajich J."/>
            <person name="Grigoriev I.V."/>
            <person name="Mortensen U.H."/>
            <person name="De Vries R.P."/>
            <person name="Baker S.E."/>
            <person name="Andersen M.R."/>
        </authorList>
    </citation>
    <scope>NUCLEOTIDE SEQUENCE [LARGE SCALE GENOMIC DNA]</scope>
    <source>
        <strain evidence="6 7">CBS 209.92</strain>
    </source>
</reference>
<dbReference type="PANTHER" id="PTHR42973">
    <property type="entry name" value="BINDING OXIDOREDUCTASE, PUTATIVE (AFU_ORTHOLOGUE AFUA_1G17690)-RELATED"/>
    <property type="match status" value="1"/>
</dbReference>
<name>A0ABR4FWB0_9EURO</name>
<gene>
    <name evidence="6" type="ORF">BJX66DRAFT_327768</name>
</gene>
<dbReference type="Pfam" id="PF01565">
    <property type="entry name" value="FAD_binding_4"/>
    <property type="match status" value="1"/>
</dbReference>
<evidence type="ECO:0000259" key="5">
    <source>
        <dbReference type="PROSITE" id="PS51387"/>
    </source>
</evidence>
<dbReference type="InterPro" id="IPR016167">
    <property type="entry name" value="FAD-bd_PCMH_sub1"/>
</dbReference>
<evidence type="ECO:0000313" key="6">
    <source>
        <dbReference type="EMBL" id="KAL2787567.1"/>
    </source>
</evidence>
<proteinExistence type="inferred from homology"/>
<dbReference type="Gene3D" id="3.40.462.20">
    <property type="match status" value="1"/>
</dbReference>
<evidence type="ECO:0000256" key="1">
    <source>
        <dbReference type="ARBA" id="ARBA00005466"/>
    </source>
</evidence>